<dbReference type="InterPro" id="IPR050834">
    <property type="entry name" value="Glycosyltransf_2"/>
</dbReference>
<dbReference type="InterPro" id="IPR001173">
    <property type="entry name" value="Glyco_trans_2-like"/>
</dbReference>
<feature type="domain" description="Glycosyltransferase 2-like" evidence="1">
    <location>
        <begin position="5"/>
        <end position="132"/>
    </location>
</feature>
<dbReference type="Pfam" id="PF00535">
    <property type="entry name" value="Glycos_transf_2"/>
    <property type="match status" value="1"/>
</dbReference>
<keyword evidence="3" id="KW-1185">Reference proteome</keyword>
<protein>
    <submittedName>
        <fullName evidence="2">Glycosyltransferase involved in cell wall bisynthesis</fullName>
    </submittedName>
</protein>
<dbReference type="Gene3D" id="3.90.550.10">
    <property type="entry name" value="Spore Coat Polysaccharide Biosynthesis Protein SpsA, Chain A"/>
    <property type="match status" value="1"/>
</dbReference>
<dbReference type="PANTHER" id="PTHR43685:SF2">
    <property type="entry name" value="GLYCOSYLTRANSFERASE 2-LIKE DOMAIN-CONTAINING PROTEIN"/>
    <property type="match status" value="1"/>
</dbReference>
<gene>
    <name evidence="2" type="ORF">SAMN06265368_3259</name>
</gene>
<keyword evidence="2" id="KW-0808">Transferase</keyword>
<evidence type="ECO:0000313" key="2">
    <source>
        <dbReference type="EMBL" id="SNZ20156.1"/>
    </source>
</evidence>
<accession>A0A285PJ48</accession>
<dbReference type="EMBL" id="OBEL01000004">
    <property type="protein sequence ID" value="SNZ20156.1"/>
    <property type="molecule type" value="Genomic_DNA"/>
</dbReference>
<dbReference type="InterPro" id="IPR029044">
    <property type="entry name" value="Nucleotide-diphossugar_trans"/>
</dbReference>
<dbReference type="Proteomes" id="UP000219439">
    <property type="component" value="Unassembled WGS sequence"/>
</dbReference>
<dbReference type="PANTHER" id="PTHR43685">
    <property type="entry name" value="GLYCOSYLTRANSFERASE"/>
    <property type="match status" value="1"/>
</dbReference>
<dbReference type="SUPFAM" id="SSF53448">
    <property type="entry name" value="Nucleotide-diphospho-sugar transferases"/>
    <property type="match status" value="1"/>
</dbReference>
<evidence type="ECO:0000259" key="1">
    <source>
        <dbReference type="Pfam" id="PF00535"/>
    </source>
</evidence>
<proteinExistence type="predicted"/>
<sequence length="311" mass="35741">MISVSVIIPCYMDADTLAAALDSVLFQSRPVDEIIVVNDCSPQSREIDAIMALYSSVRYITNSENVGLAATRNIGLKSATTDIVSFLDADDQLHPQKIEFQLLAYEPGGAVSCQVQRMVDSCDLSALQSYEADFETERFTSSTSMQFRNHLVGASMMIGRQTLLDHGGYDDSLRSCEDYDLWLRLMYSGIQPVEIKLPLYLYRINPQGLSRNREKISYWELKAVEAHLRRSSSQFLSSVHDGKIWAVWQLRHLYRYELKPDPEYRQFIRNNIARLDKQPLLRLILTIIDHGRLMKVIIWFLLLFGRGKYLE</sequence>
<dbReference type="GO" id="GO:0016740">
    <property type="term" value="F:transferase activity"/>
    <property type="evidence" value="ECO:0007669"/>
    <property type="project" value="UniProtKB-KW"/>
</dbReference>
<reference evidence="2 3" key="1">
    <citation type="submission" date="2017-09" db="EMBL/GenBank/DDBJ databases">
        <authorList>
            <person name="Ehlers B."/>
            <person name="Leendertz F.H."/>
        </authorList>
    </citation>
    <scope>NUCLEOTIDE SEQUENCE [LARGE SCALE GENOMIC DNA]</scope>
    <source>
        <strain evidence="2 3">DSM 18289</strain>
    </source>
</reference>
<name>A0A285PJ48_9HYPH</name>
<dbReference type="AlphaFoldDB" id="A0A285PJ48"/>
<evidence type="ECO:0000313" key="3">
    <source>
        <dbReference type="Proteomes" id="UP000219439"/>
    </source>
</evidence>
<dbReference type="CDD" id="cd00761">
    <property type="entry name" value="Glyco_tranf_GTA_type"/>
    <property type="match status" value="1"/>
</dbReference>
<organism evidence="2 3">
    <name type="scientific">Cohaesibacter gelatinilyticus</name>
    <dbReference type="NCBI Taxonomy" id="372072"/>
    <lineage>
        <taxon>Bacteria</taxon>
        <taxon>Pseudomonadati</taxon>
        <taxon>Pseudomonadota</taxon>
        <taxon>Alphaproteobacteria</taxon>
        <taxon>Hyphomicrobiales</taxon>
        <taxon>Cohaesibacteraceae</taxon>
    </lineage>
</organism>